<dbReference type="Proteomes" id="UP000245942">
    <property type="component" value="Unassembled WGS sequence"/>
</dbReference>
<evidence type="ECO:0000259" key="5">
    <source>
        <dbReference type="Pfam" id="PF00298"/>
    </source>
</evidence>
<dbReference type="Gene3D" id="3.30.1550.10">
    <property type="entry name" value="Ribosomal protein L11/L12, N-terminal domain"/>
    <property type="match status" value="1"/>
</dbReference>
<comment type="similarity">
    <text evidence="1 4">Belongs to the universal ribosomal protein uL11 family.</text>
</comment>
<evidence type="ECO:0008006" key="9">
    <source>
        <dbReference type="Google" id="ProtNLM"/>
    </source>
</evidence>
<dbReference type="CDD" id="cd00349">
    <property type="entry name" value="Ribosomal_L11"/>
    <property type="match status" value="1"/>
</dbReference>
<dbReference type="InterPro" id="IPR020784">
    <property type="entry name" value="Ribosomal_uL11_N"/>
</dbReference>
<evidence type="ECO:0000313" key="8">
    <source>
        <dbReference type="Proteomes" id="UP000245942"/>
    </source>
</evidence>
<name>A0A316U1V4_9BASI</name>
<evidence type="ECO:0000256" key="2">
    <source>
        <dbReference type="ARBA" id="ARBA00022980"/>
    </source>
</evidence>
<evidence type="ECO:0000256" key="4">
    <source>
        <dbReference type="RuleBase" id="RU003978"/>
    </source>
</evidence>
<dbReference type="GO" id="GO:0005762">
    <property type="term" value="C:mitochondrial large ribosomal subunit"/>
    <property type="evidence" value="ECO:0007669"/>
    <property type="project" value="TreeGrafter"/>
</dbReference>
<dbReference type="GO" id="GO:0003735">
    <property type="term" value="F:structural constituent of ribosome"/>
    <property type="evidence" value="ECO:0007669"/>
    <property type="project" value="InterPro"/>
</dbReference>
<evidence type="ECO:0000313" key="7">
    <source>
        <dbReference type="EMBL" id="PWN19180.1"/>
    </source>
</evidence>
<dbReference type="InterPro" id="IPR036769">
    <property type="entry name" value="Ribosomal_uL11_C_sf"/>
</dbReference>
<evidence type="ECO:0000256" key="3">
    <source>
        <dbReference type="ARBA" id="ARBA00023274"/>
    </source>
</evidence>
<reference evidence="7 8" key="1">
    <citation type="journal article" date="2018" name="Mol. Biol. Evol.">
        <title>Broad Genomic Sampling Reveals a Smut Pathogenic Ancestry of the Fungal Clade Ustilaginomycotina.</title>
        <authorList>
            <person name="Kijpornyongpan T."/>
            <person name="Mondo S.J."/>
            <person name="Barry K."/>
            <person name="Sandor L."/>
            <person name="Lee J."/>
            <person name="Lipzen A."/>
            <person name="Pangilinan J."/>
            <person name="LaButti K."/>
            <person name="Hainaut M."/>
            <person name="Henrissat B."/>
            <person name="Grigoriev I.V."/>
            <person name="Spatafora J.W."/>
            <person name="Aime M.C."/>
        </authorList>
    </citation>
    <scope>NUCLEOTIDE SEQUENCE [LARGE SCALE GENOMIC DNA]</scope>
    <source>
        <strain evidence="7 8">MCA 4718</strain>
    </source>
</reference>
<dbReference type="GO" id="GO:0006412">
    <property type="term" value="P:translation"/>
    <property type="evidence" value="ECO:0007669"/>
    <property type="project" value="InterPro"/>
</dbReference>
<evidence type="ECO:0000256" key="1">
    <source>
        <dbReference type="ARBA" id="ARBA00010537"/>
    </source>
</evidence>
<dbReference type="Pfam" id="PF03946">
    <property type="entry name" value="Ribosomal_L11_N"/>
    <property type="match status" value="1"/>
</dbReference>
<dbReference type="SMART" id="SM00649">
    <property type="entry name" value="RL11"/>
    <property type="match status" value="1"/>
</dbReference>
<dbReference type="OrthoDB" id="1091498at2759"/>
<protein>
    <recommendedName>
        <fullName evidence="9">Ribosomal protein L11</fullName>
    </recommendedName>
</protein>
<keyword evidence="2 4" id="KW-0689">Ribosomal protein</keyword>
<dbReference type="STRING" id="1684307.A0A316U1V4"/>
<dbReference type="HAMAP" id="MF_00736">
    <property type="entry name" value="Ribosomal_uL11"/>
    <property type="match status" value="1"/>
</dbReference>
<dbReference type="SUPFAM" id="SSF46906">
    <property type="entry name" value="Ribosomal protein L11, C-terminal domain"/>
    <property type="match status" value="1"/>
</dbReference>
<keyword evidence="8" id="KW-1185">Reference proteome</keyword>
<feature type="domain" description="Large ribosomal subunit protein uL11 C-terminal" evidence="5">
    <location>
        <begin position="76"/>
        <end position="125"/>
    </location>
</feature>
<dbReference type="AlphaFoldDB" id="A0A316U1V4"/>
<feature type="domain" description="Large ribosomal subunit protein uL11 N-terminal" evidence="6">
    <location>
        <begin position="13"/>
        <end position="71"/>
    </location>
</feature>
<sequence>MSKKGPQGVAQLVKLLVPAGKASAQPPVGPALGAKGVKAMDFAKAFNEQTAHLEPGLPTPTLVNIAADRTFTFEIRTPPTSLLLKRAAGITTGAGRPGSSGADGIAGTVSVKHIYEIAKIKMKDVPGIDEEKVSPTKLGRRVAGGKRGQTHGTDI</sequence>
<keyword evidence="3 4" id="KW-0687">Ribonucleoprotein</keyword>
<dbReference type="GO" id="GO:0070180">
    <property type="term" value="F:large ribosomal subunit rRNA binding"/>
    <property type="evidence" value="ECO:0007669"/>
    <property type="project" value="TreeGrafter"/>
</dbReference>
<dbReference type="PANTHER" id="PTHR11661">
    <property type="entry name" value="60S RIBOSOMAL PROTEIN L12"/>
    <property type="match status" value="1"/>
</dbReference>
<dbReference type="Gene3D" id="1.10.10.250">
    <property type="entry name" value="Ribosomal protein L11, C-terminal domain"/>
    <property type="match status" value="1"/>
</dbReference>
<dbReference type="InterPro" id="IPR020783">
    <property type="entry name" value="Ribosomal_uL11_C"/>
</dbReference>
<dbReference type="InterPro" id="IPR000911">
    <property type="entry name" value="Ribosomal_uL11"/>
</dbReference>
<organism evidence="7 8">
    <name type="scientific">Pseudomicrostroma glucosiphilum</name>
    <dbReference type="NCBI Taxonomy" id="1684307"/>
    <lineage>
        <taxon>Eukaryota</taxon>
        <taxon>Fungi</taxon>
        <taxon>Dikarya</taxon>
        <taxon>Basidiomycota</taxon>
        <taxon>Ustilaginomycotina</taxon>
        <taxon>Exobasidiomycetes</taxon>
        <taxon>Microstromatales</taxon>
        <taxon>Microstromatales incertae sedis</taxon>
        <taxon>Pseudomicrostroma</taxon>
    </lineage>
</organism>
<dbReference type="PANTHER" id="PTHR11661:SF1">
    <property type="entry name" value="LARGE RIBOSOMAL SUBUNIT PROTEIN UL11M"/>
    <property type="match status" value="1"/>
</dbReference>
<proteinExistence type="inferred from homology"/>
<evidence type="ECO:0000259" key="6">
    <source>
        <dbReference type="Pfam" id="PF03946"/>
    </source>
</evidence>
<dbReference type="EMBL" id="KZ819332">
    <property type="protein sequence ID" value="PWN19180.1"/>
    <property type="molecule type" value="Genomic_DNA"/>
</dbReference>
<dbReference type="InterPro" id="IPR036796">
    <property type="entry name" value="Ribosomal_uL11_N_sf"/>
</dbReference>
<dbReference type="GeneID" id="37014740"/>
<accession>A0A316U1V4</accession>
<gene>
    <name evidence="7" type="ORF">BCV69DRAFT_284338</name>
</gene>
<dbReference type="SUPFAM" id="SSF54747">
    <property type="entry name" value="Ribosomal L11/L12e N-terminal domain"/>
    <property type="match status" value="1"/>
</dbReference>
<dbReference type="Pfam" id="PF00298">
    <property type="entry name" value="Ribosomal_L11"/>
    <property type="match status" value="1"/>
</dbReference>
<dbReference type="RefSeq" id="XP_025346340.1">
    <property type="nucleotide sequence ID" value="XM_025493006.1"/>
</dbReference>